<feature type="transmembrane region" description="Helical" evidence="1">
    <location>
        <begin position="168"/>
        <end position="188"/>
    </location>
</feature>
<gene>
    <name evidence="2" type="ORF">H3H37_11890</name>
</gene>
<feature type="transmembrane region" description="Helical" evidence="1">
    <location>
        <begin position="194"/>
        <end position="211"/>
    </location>
</feature>
<evidence type="ECO:0000313" key="2">
    <source>
        <dbReference type="EMBL" id="MBA5637755.1"/>
    </source>
</evidence>
<evidence type="ECO:0000313" key="3">
    <source>
        <dbReference type="Proteomes" id="UP000534388"/>
    </source>
</evidence>
<accession>A0A7W2IC27</accession>
<feature type="transmembrane region" description="Helical" evidence="1">
    <location>
        <begin position="223"/>
        <end position="240"/>
    </location>
</feature>
<name>A0A7W2IC27_9BURK</name>
<keyword evidence="1" id="KW-1133">Transmembrane helix</keyword>
<dbReference type="RefSeq" id="WP_182162677.1">
    <property type="nucleotide sequence ID" value="NZ_JACEZT010000007.1"/>
</dbReference>
<organism evidence="2 3">
    <name type="scientific">Rugamonas brunnea</name>
    <dbReference type="NCBI Taxonomy" id="2758569"/>
    <lineage>
        <taxon>Bacteria</taxon>
        <taxon>Pseudomonadati</taxon>
        <taxon>Pseudomonadota</taxon>
        <taxon>Betaproteobacteria</taxon>
        <taxon>Burkholderiales</taxon>
        <taxon>Oxalobacteraceae</taxon>
        <taxon>Telluria group</taxon>
        <taxon>Rugamonas</taxon>
    </lineage>
</organism>
<dbReference type="AlphaFoldDB" id="A0A7W2IC27"/>
<dbReference type="EMBL" id="JACEZT010000007">
    <property type="protein sequence ID" value="MBA5637755.1"/>
    <property type="molecule type" value="Genomic_DNA"/>
</dbReference>
<feature type="transmembrane region" description="Helical" evidence="1">
    <location>
        <begin position="61"/>
        <end position="79"/>
    </location>
</feature>
<sequence length="241" mass="26942">MLKLILTLVQIIIGFYWAGDMARQNPKIDALVTHLEGGYGSFNEKLKSAKIVESLSVLRNFYGWVAVVAFLLFIVLSKIIGPNPNFLGYLSPVGIGSVFGWFSIKWCLEHRKTVREFGSQASLFVFGPILLGAFDLLLHTQFTQILAEGFYRIPLPLGWEVPHLTNPIAISGVISLLFATFFGLYYILTWLFTVPAAFASAVIILLPVLLARFIHAVAPRKPFVGFTFVLFTAVTLWSLWL</sequence>
<feature type="transmembrane region" description="Helical" evidence="1">
    <location>
        <begin position="124"/>
        <end position="147"/>
    </location>
</feature>
<protein>
    <submittedName>
        <fullName evidence="2">Uncharacterized protein</fullName>
    </submittedName>
</protein>
<evidence type="ECO:0000256" key="1">
    <source>
        <dbReference type="SAM" id="Phobius"/>
    </source>
</evidence>
<comment type="caution">
    <text evidence="2">The sequence shown here is derived from an EMBL/GenBank/DDBJ whole genome shotgun (WGS) entry which is preliminary data.</text>
</comment>
<keyword evidence="3" id="KW-1185">Reference proteome</keyword>
<dbReference type="Proteomes" id="UP000534388">
    <property type="component" value="Unassembled WGS sequence"/>
</dbReference>
<proteinExistence type="predicted"/>
<keyword evidence="1" id="KW-0472">Membrane</keyword>
<feature type="transmembrane region" description="Helical" evidence="1">
    <location>
        <begin position="86"/>
        <end position="104"/>
    </location>
</feature>
<reference evidence="2 3" key="1">
    <citation type="submission" date="2020-07" db="EMBL/GenBank/DDBJ databases">
        <title>Novel species isolated from subtropical streams in China.</title>
        <authorList>
            <person name="Lu H."/>
        </authorList>
    </citation>
    <scope>NUCLEOTIDE SEQUENCE [LARGE SCALE GENOMIC DNA]</scope>
    <source>
        <strain evidence="2 3">LX20W</strain>
    </source>
</reference>
<keyword evidence="1" id="KW-0812">Transmembrane</keyword>